<reference evidence="11" key="2">
    <citation type="journal article" date="2021" name="PeerJ">
        <title>Extensive microbial diversity within the chicken gut microbiome revealed by metagenomics and culture.</title>
        <authorList>
            <person name="Gilroy R."/>
            <person name="Ravi A."/>
            <person name="Getino M."/>
            <person name="Pursley I."/>
            <person name="Horton D.L."/>
            <person name="Alikhan N.F."/>
            <person name="Baker D."/>
            <person name="Gharbi K."/>
            <person name="Hall N."/>
            <person name="Watson M."/>
            <person name="Adriaenssens E.M."/>
            <person name="Foster-Nyarko E."/>
            <person name="Jarju S."/>
            <person name="Secka A."/>
            <person name="Antonio M."/>
            <person name="Oren A."/>
            <person name="Chaudhuri R.R."/>
            <person name="La Ragione R."/>
            <person name="Hildebrand F."/>
            <person name="Pallen M.J."/>
        </authorList>
    </citation>
    <scope>NUCLEOTIDE SEQUENCE</scope>
    <source>
        <strain evidence="11">ChiGjej1B1-24693</strain>
    </source>
</reference>
<dbReference type="InterPro" id="IPR011009">
    <property type="entry name" value="Kinase-like_dom_sf"/>
</dbReference>
<evidence type="ECO:0000259" key="10">
    <source>
        <dbReference type="PROSITE" id="PS50011"/>
    </source>
</evidence>
<feature type="domain" description="Protein kinase" evidence="10">
    <location>
        <begin position="7"/>
        <end position="264"/>
    </location>
</feature>
<feature type="compositionally biased region" description="Pro residues" evidence="8">
    <location>
        <begin position="298"/>
        <end position="313"/>
    </location>
</feature>
<keyword evidence="4 7" id="KW-0547">Nucleotide-binding</keyword>
<dbReference type="PROSITE" id="PS00107">
    <property type="entry name" value="PROTEIN_KINASE_ATP"/>
    <property type="match status" value="1"/>
</dbReference>
<dbReference type="Gene3D" id="1.10.510.10">
    <property type="entry name" value="Transferase(Phosphotransferase) domain 1"/>
    <property type="match status" value="1"/>
</dbReference>
<feature type="binding site" evidence="7">
    <location>
        <position position="36"/>
    </location>
    <ligand>
        <name>ATP</name>
        <dbReference type="ChEBI" id="CHEBI:30616"/>
    </ligand>
</feature>
<keyword evidence="9" id="KW-1133">Transmembrane helix</keyword>
<proteinExistence type="predicted"/>
<dbReference type="Pfam" id="PF00069">
    <property type="entry name" value="Pkinase"/>
    <property type="match status" value="1"/>
</dbReference>
<keyword evidence="9" id="KW-0472">Membrane</keyword>
<evidence type="ECO:0000256" key="7">
    <source>
        <dbReference type="PROSITE-ProRule" id="PRU10141"/>
    </source>
</evidence>
<dbReference type="PANTHER" id="PTHR43289">
    <property type="entry name" value="MITOGEN-ACTIVATED PROTEIN KINASE KINASE KINASE 20-RELATED"/>
    <property type="match status" value="1"/>
</dbReference>
<dbReference type="GO" id="GO:0004674">
    <property type="term" value="F:protein serine/threonine kinase activity"/>
    <property type="evidence" value="ECO:0007669"/>
    <property type="project" value="UniProtKB-KW"/>
</dbReference>
<keyword evidence="3" id="KW-0808">Transferase</keyword>
<gene>
    <name evidence="11" type="ORF">IAA98_03335</name>
</gene>
<evidence type="ECO:0000256" key="9">
    <source>
        <dbReference type="SAM" id="Phobius"/>
    </source>
</evidence>
<evidence type="ECO:0000256" key="5">
    <source>
        <dbReference type="ARBA" id="ARBA00022777"/>
    </source>
</evidence>
<evidence type="ECO:0000256" key="8">
    <source>
        <dbReference type="SAM" id="MobiDB-lite"/>
    </source>
</evidence>
<dbReference type="AlphaFoldDB" id="A0A9D1KLN5"/>
<keyword evidence="2 11" id="KW-0723">Serine/threonine-protein kinase</keyword>
<accession>A0A9D1KLN5</accession>
<evidence type="ECO:0000256" key="2">
    <source>
        <dbReference type="ARBA" id="ARBA00022527"/>
    </source>
</evidence>
<dbReference type="SUPFAM" id="SSF56112">
    <property type="entry name" value="Protein kinase-like (PK-like)"/>
    <property type="match status" value="1"/>
</dbReference>
<dbReference type="GO" id="GO:0005524">
    <property type="term" value="F:ATP binding"/>
    <property type="evidence" value="ECO:0007669"/>
    <property type="project" value="UniProtKB-UniRule"/>
</dbReference>
<dbReference type="Gene3D" id="3.30.200.20">
    <property type="entry name" value="Phosphorylase Kinase, domain 1"/>
    <property type="match status" value="1"/>
</dbReference>
<name>A0A9D1KLN5_9ACTN</name>
<dbReference type="EC" id="2.7.11.1" evidence="1"/>
<dbReference type="PANTHER" id="PTHR43289:SF6">
    <property type="entry name" value="SERINE_THREONINE-PROTEIN KINASE NEKL-3"/>
    <property type="match status" value="1"/>
</dbReference>
<protein>
    <recommendedName>
        <fullName evidence="1">non-specific serine/threonine protein kinase</fullName>
        <ecNumber evidence="1">2.7.11.1</ecNumber>
    </recommendedName>
</protein>
<feature type="compositionally biased region" description="Low complexity" evidence="8">
    <location>
        <begin position="314"/>
        <end position="332"/>
    </location>
</feature>
<evidence type="ECO:0000256" key="1">
    <source>
        <dbReference type="ARBA" id="ARBA00012513"/>
    </source>
</evidence>
<evidence type="ECO:0000256" key="6">
    <source>
        <dbReference type="ARBA" id="ARBA00022840"/>
    </source>
</evidence>
<dbReference type="PROSITE" id="PS50011">
    <property type="entry name" value="PROTEIN_KINASE_DOM"/>
    <property type="match status" value="1"/>
</dbReference>
<evidence type="ECO:0000313" key="12">
    <source>
        <dbReference type="Proteomes" id="UP000886842"/>
    </source>
</evidence>
<feature type="region of interest" description="Disordered" evidence="8">
    <location>
        <begin position="267"/>
        <end position="364"/>
    </location>
</feature>
<evidence type="ECO:0000313" key="11">
    <source>
        <dbReference type="EMBL" id="HIT74596.1"/>
    </source>
</evidence>
<organism evidence="11 12">
    <name type="scientific">Candidatus Avipropionibacterium avicola</name>
    <dbReference type="NCBI Taxonomy" id="2840701"/>
    <lineage>
        <taxon>Bacteria</taxon>
        <taxon>Bacillati</taxon>
        <taxon>Actinomycetota</taxon>
        <taxon>Actinomycetes</taxon>
        <taxon>Propionibacteriales</taxon>
        <taxon>Propionibacteriaceae</taxon>
        <taxon>Propionibacteriaceae incertae sedis</taxon>
        <taxon>Candidatus Avipropionibacterium</taxon>
    </lineage>
</organism>
<dbReference type="InterPro" id="IPR017441">
    <property type="entry name" value="Protein_kinase_ATP_BS"/>
</dbReference>
<sequence length="397" mass="42508">MDKVGRYRLIRRLGAGSFATVWLGHDDDLDVPVAVKVLADNWANNDDVRNRFLGEARLMRQIRDDRIVRVYDIGSMDDGRPYFVMDFADGGSLEDLRKQGIAPAMALRLCAEASRALHVLHSHDVIHRDVTPGNVLLNHAKDSSVKVLIADLGVAKSMVDMGATMTAGTPAYMALEQANGVAKLDHRADIYSLAAVTYAMLTGRPPFPVKTLADVLQRDPNLRPAPVAATLGAPPQLDQVLAAALSTQPGLRPRTALELADELDRCADQLAGPGPGTAPTPAPESAFGRSHAQAYTTPPTPLPQGPGGPPPQMMAPQQAQSQAQPQSQPQAQHRTVAPPPQTGAPMAPQQNRPAHQPAPYPAQPAPQRRPFTFWLLVGLAAVALFVVSLVVTIFALS</sequence>
<comment type="caution">
    <text evidence="11">The sequence shown here is derived from an EMBL/GenBank/DDBJ whole genome shotgun (WGS) entry which is preliminary data.</text>
</comment>
<keyword evidence="5 11" id="KW-0418">Kinase</keyword>
<dbReference type="InterPro" id="IPR008266">
    <property type="entry name" value="Tyr_kinase_AS"/>
</dbReference>
<dbReference type="InterPro" id="IPR000719">
    <property type="entry name" value="Prot_kinase_dom"/>
</dbReference>
<dbReference type="CDD" id="cd14014">
    <property type="entry name" value="STKc_PknB_like"/>
    <property type="match status" value="1"/>
</dbReference>
<evidence type="ECO:0000256" key="3">
    <source>
        <dbReference type="ARBA" id="ARBA00022679"/>
    </source>
</evidence>
<keyword evidence="9" id="KW-0812">Transmembrane</keyword>
<reference evidence="11" key="1">
    <citation type="submission" date="2020-10" db="EMBL/GenBank/DDBJ databases">
        <authorList>
            <person name="Gilroy R."/>
        </authorList>
    </citation>
    <scope>NUCLEOTIDE SEQUENCE</scope>
    <source>
        <strain evidence="11">ChiGjej1B1-24693</strain>
    </source>
</reference>
<dbReference type="EMBL" id="DVLP01000093">
    <property type="protein sequence ID" value="HIT74596.1"/>
    <property type="molecule type" value="Genomic_DNA"/>
</dbReference>
<evidence type="ECO:0000256" key="4">
    <source>
        <dbReference type="ARBA" id="ARBA00022741"/>
    </source>
</evidence>
<keyword evidence="6 7" id="KW-0067">ATP-binding</keyword>
<dbReference type="Proteomes" id="UP000886842">
    <property type="component" value="Unassembled WGS sequence"/>
</dbReference>
<feature type="transmembrane region" description="Helical" evidence="9">
    <location>
        <begin position="371"/>
        <end position="396"/>
    </location>
</feature>
<dbReference type="PROSITE" id="PS00109">
    <property type="entry name" value="PROTEIN_KINASE_TYR"/>
    <property type="match status" value="1"/>
</dbReference>